<evidence type="ECO:0000256" key="1">
    <source>
        <dbReference type="ARBA" id="ARBA00023015"/>
    </source>
</evidence>
<dbReference type="InterPro" id="IPR018060">
    <property type="entry name" value="HTH_AraC"/>
</dbReference>
<dbReference type="EMBL" id="SLWM01000002">
    <property type="protein sequence ID" value="TCO29720.1"/>
    <property type="molecule type" value="Genomic_DNA"/>
</dbReference>
<evidence type="ECO:0000256" key="3">
    <source>
        <dbReference type="ARBA" id="ARBA00023163"/>
    </source>
</evidence>
<dbReference type="Proteomes" id="UP000295818">
    <property type="component" value="Unassembled WGS sequence"/>
</dbReference>
<dbReference type="InterPro" id="IPR018062">
    <property type="entry name" value="HTH_AraC-typ_CS"/>
</dbReference>
<dbReference type="PRINTS" id="PR00032">
    <property type="entry name" value="HTHARAC"/>
</dbReference>
<feature type="domain" description="HTH araC/xylS-type" evidence="4">
    <location>
        <begin position="213"/>
        <end position="314"/>
    </location>
</feature>
<dbReference type="Gene3D" id="1.10.10.60">
    <property type="entry name" value="Homeodomain-like"/>
    <property type="match status" value="1"/>
</dbReference>
<dbReference type="SMART" id="SM00342">
    <property type="entry name" value="HTH_ARAC"/>
    <property type="match status" value="1"/>
</dbReference>
<evidence type="ECO:0000313" key="6">
    <source>
        <dbReference type="Proteomes" id="UP000295818"/>
    </source>
</evidence>
<protein>
    <submittedName>
        <fullName evidence="5">AraC-like DNA-binding protein</fullName>
    </submittedName>
</protein>
<sequence>MAVILDTAELPPQERAEAFYAAMMSASVPSRVEHEDHHGNVHARMDFWQLGAPDLFRNEGSGIRLVRTTKHVRLGAPERLALAVQVVGTGAFSQDEHVQRVHTGELMLVDLTSPYEFAWSGHGASLAFQIDYADLGLSVETVRAATARLQSSPVYDLVLHHLSALPPISDALQGTRSGPMLGAATTDLVRALLASAADDDRHHRPAMADVLFTRITWYVRQHLADPQLSPAQVASEHYISVRYLYKLFASHNLSFEQWLINERLEAARRQLTAPATRHLPIAAIAARWGFADPGHFTRRFRHAYGMPPREWRRSGGEVAGSE</sequence>
<dbReference type="PROSITE" id="PS01124">
    <property type="entry name" value="HTH_ARAC_FAMILY_2"/>
    <property type="match status" value="1"/>
</dbReference>
<keyword evidence="2" id="KW-0238">DNA-binding</keyword>
<dbReference type="InterPro" id="IPR035418">
    <property type="entry name" value="AraC-bd_2"/>
</dbReference>
<evidence type="ECO:0000256" key="2">
    <source>
        <dbReference type="ARBA" id="ARBA00023125"/>
    </source>
</evidence>
<keyword evidence="3" id="KW-0804">Transcription</keyword>
<keyword evidence="1" id="KW-0805">Transcription regulation</keyword>
<dbReference type="Pfam" id="PF14525">
    <property type="entry name" value="AraC_binding_2"/>
    <property type="match status" value="1"/>
</dbReference>
<dbReference type="InterPro" id="IPR009057">
    <property type="entry name" value="Homeodomain-like_sf"/>
</dbReference>
<comment type="caution">
    <text evidence="5">The sequence shown here is derived from an EMBL/GenBank/DDBJ whole genome shotgun (WGS) entry which is preliminary data.</text>
</comment>
<dbReference type="PANTHER" id="PTHR46796:SF6">
    <property type="entry name" value="ARAC SUBFAMILY"/>
    <property type="match status" value="1"/>
</dbReference>
<dbReference type="InterPro" id="IPR020449">
    <property type="entry name" value="Tscrpt_reg_AraC-type_HTH"/>
</dbReference>
<dbReference type="Pfam" id="PF12833">
    <property type="entry name" value="HTH_18"/>
    <property type="match status" value="1"/>
</dbReference>
<reference evidence="5 6" key="1">
    <citation type="journal article" date="2015" name="Stand. Genomic Sci.">
        <title>Genomic Encyclopedia of Bacterial and Archaeal Type Strains, Phase III: the genomes of soil and plant-associated and newly described type strains.</title>
        <authorList>
            <person name="Whitman W.B."/>
            <person name="Woyke T."/>
            <person name="Klenk H.P."/>
            <person name="Zhou Y."/>
            <person name="Lilburn T.G."/>
            <person name="Beck B.J."/>
            <person name="De Vos P."/>
            <person name="Vandamme P."/>
            <person name="Eisen J.A."/>
            <person name="Garrity G."/>
            <person name="Hugenholtz P."/>
            <person name="Kyrpides N.C."/>
        </authorList>
    </citation>
    <scope>NUCLEOTIDE SEQUENCE [LARGE SCALE GENOMIC DNA]</scope>
    <source>
        <strain evidence="5 6">VKM Ac-2538</strain>
    </source>
</reference>
<proteinExistence type="predicted"/>
<evidence type="ECO:0000259" key="4">
    <source>
        <dbReference type="PROSITE" id="PS01124"/>
    </source>
</evidence>
<dbReference type="PROSITE" id="PS00041">
    <property type="entry name" value="HTH_ARAC_FAMILY_1"/>
    <property type="match status" value="1"/>
</dbReference>
<dbReference type="PANTHER" id="PTHR46796">
    <property type="entry name" value="HTH-TYPE TRANSCRIPTIONAL ACTIVATOR RHAS-RELATED"/>
    <property type="match status" value="1"/>
</dbReference>
<dbReference type="InterPro" id="IPR050204">
    <property type="entry name" value="AraC_XylS_family_regulators"/>
</dbReference>
<evidence type="ECO:0000313" key="5">
    <source>
        <dbReference type="EMBL" id="TCO29720.1"/>
    </source>
</evidence>
<dbReference type="SUPFAM" id="SSF46689">
    <property type="entry name" value="Homeodomain-like"/>
    <property type="match status" value="1"/>
</dbReference>
<keyword evidence="6" id="KW-1185">Reference proteome</keyword>
<name>A0ABY2BSP5_9ACTN</name>
<dbReference type="RefSeq" id="WP_132187933.1">
    <property type="nucleotide sequence ID" value="NZ_SLWM01000002.1"/>
</dbReference>
<organism evidence="5 6">
    <name type="scientific">Kribbella orskensis</name>
    <dbReference type="NCBI Taxonomy" id="2512216"/>
    <lineage>
        <taxon>Bacteria</taxon>
        <taxon>Bacillati</taxon>
        <taxon>Actinomycetota</taxon>
        <taxon>Actinomycetes</taxon>
        <taxon>Propionibacteriales</taxon>
        <taxon>Kribbellaceae</taxon>
        <taxon>Kribbella</taxon>
    </lineage>
</organism>
<gene>
    <name evidence="5" type="ORF">EV644_102440</name>
</gene>
<accession>A0ABY2BSP5</accession>